<name>A0ABQ3KF62_9PSEU</name>
<dbReference type="EMBL" id="BNAW01000019">
    <property type="protein sequence ID" value="GHG20905.1"/>
    <property type="molecule type" value="Genomic_DNA"/>
</dbReference>
<dbReference type="Proteomes" id="UP000649955">
    <property type="component" value="Unassembled WGS sequence"/>
</dbReference>
<comment type="caution">
    <text evidence="2">The sequence shown here is derived from an EMBL/GenBank/DDBJ whole genome shotgun (WGS) entry which is preliminary data.</text>
</comment>
<gene>
    <name evidence="2" type="ORF">GCM10017567_44570</name>
</gene>
<organism evidence="2 3">
    <name type="scientific">Amycolatopsis bullii</name>
    <dbReference type="NCBI Taxonomy" id="941987"/>
    <lineage>
        <taxon>Bacteria</taxon>
        <taxon>Bacillati</taxon>
        <taxon>Actinomycetota</taxon>
        <taxon>Actinomycetes</taxon>
        <taxon>Pseudonocardiales</taxon>
        <taxon>Pseudonocardiaceae</taxon>
        <taxon>Amycolatopsis</taxon>
    </lineage>
</organism>
<dbReference type="Gene3D" id="3.90.79.40">
    <property type="entry name" value="EvaA sugar 2,3-dehydratase subunit"/>
    <property type="match status" value="2"/>
</dbReference>
<feature type="domain" description="dTDP-4-dehydro-6-deoxy-alpha-D-glucopyranose 2,3-dehydratase" evidence="1">
    <location>
        <begin position="253"/>
        <end position="455"/>
    </location>
</feature>
<keyword evidence="3" id="KW-1185">Reference proteome</keyword>
<evidence type="ECO:0000313" key="2">
    <source>
        <dbReference type="EMBL" id="GHG20905.1"/>
    </source>
</evidence>
<dbReference type="InterPro" id="IPR005212">
    <property type="entry name" value="EvaA-like"/>
</dbReference>
<dbReference type="Pfam" id="PF03559">
    <property type="entry name" value="Hexose_dehydrat"/>
    <property type="match status" value="2"/>
</dbReference>
<accession>A0ABQ3KF62</accession>
<feature type="domain" description="dTDP-4-dehydro-6-deoxy-alpha-D-glucopyranose 2,3-dehydratase" evidence="1">
    <location>
        <begin position="38"/>
        <end position="241"/>
    </location>
</feature>
<protein>
    <submittedName>
        <fullName evidence="2">NDP-hexose 2,3-dehydratase</fullName>
    </submittedName>
</protein>
<dbReference type="InterPro" id="IPR038153">
    <property type="entry name" value="EvaA-like_sf"/>
</dbReference>
<dbReference type="RefSeq" id="WP_191313000.1">
    <property type="nucleotide sequence ID" value="NZ_BNAW01000019.1"/>
</dbReference>
<evidence type="ECO:0000313" key="3">
    <source>
        <dbReference type="Proteomes" id="UP000649955"/>
    </source>
</evidence>
<sequence>MTDATTMLAPPPVDDEPAIAERIAKSVSCADGKVLGLDEFHRWFAACAERNYTAVERVPLDELTGWATHPVTGNIVHDSGKFFTVEGLDVRLPDAAVPSWTQPIINQPEIGILGILVKEFDGVLHCLMQAKVEPGNRNGVQLSPTVQATRSNYTRVHQGKPVPYLEYFRDRSDDRRVVADVRQSEQGSWFHHKRNRNMIIEVSSEVEVLDGFCWLSLGQVHALLHEEDVVNMDARTVLSCLPFAGAPDSSRMRDLLAWITEARTRNDVYADRIPLNEVTGWQRDGTSIRHESGKFFNVIGVDVRAGGREVRRWCQPMIEPIGIGVVGMLVKRIDGVLHCLMHARVEPGYVDVVELAPTVQCTPENYTVLPAAAHPPFLGEILGAGPARIKYDNLLSEEGGRFHHALNRYVAVETGIDVPPEQFQEYRWVSLPQLTDLLRHSHYVNIQARSIVACLHSLQGTANR</sequence>
<reference evidence="3" key="1">
    <citation type="journal article" date="2019" name="Int. J. Syst. Evol. Microbiol.">
        <title>The Global Catalogue of Microorganisms (GCM) 10K type strain sequencing project: providing services to taxonomists for standard genome sequencing and annotation.</title>
        <authorList>
            <consortium name="The Broad Institute Genomics Platform"/>
            <consortium name="The Broad Institute Genome Sequencing Center for Infectious Disease"/>
            <person name="Wu L."/>
            <person name="Ma J."/>
        </authorList>
    </citation>
    <scope>NUCLEOTIDE SEQUENCE [LARGE SCALE GENOMIC DNA]</scope>
    <source>
        <strain evidence="3">CGMCC 4.7680</strain>
    </source>
</reference>
<proteinExistence type="predicted"/>
<evidence type="ECO:0000259" key="1">
    <source>
        <dbReference type="Pfam" id="PF03559"/>
    </source>
</evidence>